<evidence type="ECO:0000313" key="2">
    <source>
        <dbReference type="Proteomes" id="UP000237968"/>
    </source>
</evidence>
<gene>
    <name evidence="1" type="ORF">ENSA5_65130</name>
</gene>
<evidence type="ECO:0008006" key="3">
    <source>
        <dbReference type="Google" id="ProtNLM"/>
    </source>
</evidence>
<comment type="caution">
    <text evidence="1">The sequence shown here is derived from an EMBL/GenBank/DDBJ whole genome shotgun (WGS) entry which is preliminary data.</text>
</comment>
<organism evidence="1 2">
    <name type="scientific">Enhygromyxa salina</name>
    <dbReference type="NCBI Taxonomy" id="215803"/>
    <lineage>
        <taxon>Bacteria</taxon>
        <taxon>Pseudomonadati</taxon>
        <taxon>Myxococcota</taxon>
        <taxon>Polyangia</taxon>
        <taxon>Nannocystales</taxon>
        <taxon>Nannocystaceae</taxon>
        <taxon>Enhygromyxa</taxon>
    </lineage>
</organism>
<evidence type="ECO:0000313" key="1">
    <source>
        <dbReference type="EMBL" id="PRP90421.1"/>
    </source>
</evidence>
<sequence length="194" mass="21956">MTIVLIDADAFLSARRLGVVELLVSNAGTWPKPTLRCTAIIGRNELNDVQDDVARLEALGLLEIVPVYAKTPEARKKRELQEKLRVHKGEAEAIAWGALRVRQASERVIFVSHDSAARRAASKSSLESWDLFDLAKHWLDQGWLDIKRFKAVFESWEEDPKTLGRPQNFSSVEETFRKRFGTTLDAWIASPDDV</sequence>
<dbReference type="AlphaFoldDB" id="A0A2S9XCL3"/>
<dbReference type="Proteomes" id="UP000237968">
    <property type="component" value="Unassembled WGS sequence"/>
</dbReference>
<dbReference type="EMBL" id="PVNK01000282">
    <property type="protein sequence ID" value="PRP90421.1"/>
    <property type="molecule type" value="Genomic_DNA"/>
</dbReference>
<proteinExistence type="predicted"/>
<protein>
    <recommendedName>
        <fullName evidence="3">PIN domain-containing protein</fullName>
    </recommendedName>
</protein>
<reference evidence="1 2" key="1">
    <citation type="submission" date="2018-03" db="EMBL/GenBank/DDBJ databases">
        <title>Draft Genome Sequences of the Obligatory Marine Myxobacteria Enhygromyxa salina SWB005.</title>
        <authorList>
            <person name="Poehlein A."/>
            <person name="Moghaddam J.A."/>
            <person name="Harms H."/>
            <person name="Alanjari M."/>
            <person name="Koenig G.M."/>
            <person name="Daniel R."/>
            <person name="Schaeberle T.F."/>
        </authorList>
    </citation>
    <scope>NUCLEOTIDE SEQUENCE [LARGE SCALE GENOMIC DNA]</scope>
    <source>
        <strain evidence="1 2">SWB005</strain>
    </source>
</reference>
<keyword evidence="2" id="KW-1185">Reference proteome</keyword>
<name>A0A2S9XCL3_9BACT</name>
<accession>A0A2S9XCL3</accession>
<dbReference type="RefSeq" id="WP_146156367.1">
    <property type="nucleotide sequence ID" value="NZ_PVNK01000282.1"/>
</dbReference>